<proteinExistence type="predicted"/>
<protein>
    <submittedName>
        <fullName evidence="2">Uncharacterized protein</fullName>
    </submittedName>
</protein>
<feature type="transmembrane region" description="Helical" evidence="1">
    <location>
        <begin position="144"/>
        <end position="165"/>
    </location>
</feature>
<evidence type="ECO:0000256" key="1">
    <source>
        <dbReference type="SAM" id="Phobius"/>
    </source>
</evidence>
<evidence type="ECO:0000313" key="3">
    <source>
        <dbReference type="Proteomes" id="UP000231276"/>
    </source>
</evidence>
<gene>
    <name evidence="2" type="ORF">COW82_00385</name>
</gene>
<dbReference type="EMBL" id="PCTS01000006">
    <property type="protein sequence ID" value="PIP86738.1"/>
    <property type="molecule type" value="Genomic_DNA"/>
</dbReference>
<dbReference type="InterPro" id="IPR056918">
    <property type="entry name" value="8xMP"/>
</dbReference>
<name>A0A2H0DXY5_9BACT</name>
<dbReference type="Pfam" id="PF24838">
    <property type="entry name" value="8xMP"/>
    <property type="match status" value="1"/>
</dbReference>
<feature type="transmembrane region" description="Helical" evidence="1">
    <location>
        <begin position="83"/>
        <end position="103"/>
    </location>
</feature>
<accession>A0A2H0DXY5</accession>
<evidence type="ECO:0000313" key="2">
    <source>
        <dbReference type="EMBL" id="PIP86738.1"/>
    </source>
</evidence>
<keyword evidence="1" id="KW-0472">Membrane</keyword>
<reference evidence="2 3" key="1">
    <citation type="submission" date="2017-09" db="EMBL/GenBank/DDBJ databases">
        <title>Depth-based differentiation of microbial function through sediment-hosted aquifers and enrichment of novel symbionts in the deep terrestrial subsurface.</title>
        <authorList>
            <person name="Probst A.J."/>
            <person name="Ladd B."/>
            <person name="Jarett J.K."/>
            <person name="Geller-Mcgrath D.E."/>
            <person name="Sieber C.M."/>
            <person name="Emerson J.B."/>
            <person name="Anantharaman K."/>
            <person name="Thomas B.C."/>
            <person name="Malmstrom R."/>
            <person name="Stieglmeier M."/>
            <person name="Klingl A."/>
            <person name="Woyke T."/>
            <person name="Ryan C.M."/>
            <person name="Banfield J.F."/>
        </authorList>
    </citation>
    <scope>NUCLEOTIDE SEQUENCE [LARGE SCALE GENOMIC DNA]</scope>
    <source>
        <strain evidence="2">CG22_combo_CG10-13_8_21_14_all_43_18</strain>
    </source>
</reference>
<dbReference type="AlphaFoldDB" id="A0A2H0DXY5"/>
<dbReference type="Proteomes" id="UP000231276">
    <property type="component" value="Unassembled WGS sequence"/>
</dbReference>
<feature type="transmembrane region" description="Helical" evidence="1">
    <location>
        <begin position="51"/>
        <end position="71"/>
    </location>
</feature>
<organism evidence="2 3">
    <name type="scientific">Candidatus Campbellbacteria bacterium CG22_combo_CG10-13_8_21_14_all_43_18</name>
    <dbReference type="NCBI Taxonomy" id="1974530"/>
    <lineage>
        <taxon>Bacteria</taxon>
        <taxon>Candidatus Campbelliibacteriota</taxon>
    </lineage>
</organism>
<keyword evidence="1" id="KW-1133">Transmembrane helix</keyword>
<keyword evidence="1" id="KW-0812">Transmembrane</keyword>
<sequence>MKDIRLDKNLLGKLFSETSASYGPKFRDHYLKQYQIYVNSIGHTSDARQKFNSYFLTLNTLLLTALGFSFSQEVPFIQNGGQVAIPFIGIMICFIWWAIVFSYKQRSIVKQKIINYVEENLPLSLYGVEWEILKTKHQGFKYHFFRISLLIPWAFILLYVFIIIFSL</sequence>
<comment type="caution">
    <text evidence="2">The sequence shown here is derived from an EMBL/GenBank/DDBJ whole genome shotgun (WGS) entry which is preliminary data.</text>
</comment>